<dbReference type="InterPro" id="IPR000734">
    <property type="entry name" value="TAG_lipase"/>
</dbReference>
<accession>A0ABQ9IZD3</accession>
<dbReference type="EMBL" id="JAPWTJ010001768">
    <property type="protein sequence ID" value="KAJ8969602.1"/>
    <property type="molecule type" value="Genomic_DNA"/>
</dbReference>
<comment type="similarity">
    <text evidence="2 4">Belongs to the AB hydrolase superfamily. Lipase family.</text>
</comment>
<evidence type="ECO:0000256" key="3">
    <source>
        <dbReference type="ARBA" id="ARBA00022525"/>
    </source>
</evidence>
<evidence type="ECO:0000256" key="4">
    <source>
        <dbReference type="RuleBase" id="RU004262"/>
    </source>
</evidence>
<dbReference type="InterPro" id="IPR013818">
    <property type="entry name" value="Lipase"/>
</dbReference>
<comment type="subcellular location">
    <subcellularLocation>
        <location evidence="1">Secreted</location>
    </subcellularLocation>
</comment>
<dbReference type="PANTHER" id="PTHR11610:SF173">
    <property type="entry name" value="LIPASE DOMAIN-CONTAINING PROTEIN-RELATED"/>
    <property type="match status" value="1"/>
</dbReference>
<dbReference type="PANTHER" id="PTHR11610">
    <property type="entry name" value="LIPASE"/>
    <property type="match status" value="1"/>
</dbReference>
<evidence type="ECO:0000256" key="1">
    <source>
        <dbReference type="ARBA" id="ARBA00004613"/>
    </source>
</evidence>
<dbReference type="PRINTS" id="PR00821">
    <property type="entry name" value="TAGLIPASE"/>
</dbReference>
<proteinExistence type="inferred from homology"/>
<dbReference type="Gene3D" id="3.40.50.1820">
    <property type="entry name" value="alpha/beta hydrolase"/>
    <property type="match status" value="1"/>
</dbReference>
<feature type="domain" description="Lipase" evidence="5">
    <location>
        <begin position="53"/>
        <end position="301"/>
    </location>
</feature>
<keyword evidence="7" id="KW-1185">Reference proteome</keyword>
<dbReference type="SUPFAM" id="SSF53474">
    <property type="entry name" value="alpha/beta-Hydrolases"/>
    <property type="match status" value="1"/>
</dbReference>
<protein>
    <recommendedName>
        <fullName evidence="5">Lipase domain-containing protein</fullName>
    </recommendedName>
</protein>
<evidence type="ECO:0000259" key="5">
    <source>
        <dbReference type="Pfam" id="PF00151"/>
    </source>
</evidence>
<dbReference type="Proteomes" id="UP001162164">
    <property type="component" value="Unassembled WGS sequence"/>
</dbReference>
<dbReference type="InterPro" id="IPR029058">
    <property type="entry name" value="AB_hydrolase_fold"/>
</dbReference>
<evidence type="ECO:0000256" key="2">
    <source>
        <dbReference type="ARBA" id="ARBA00010701"/>
    </source>
</evidence>
<dbReference type="Pfam" id="PF00151">
    <property type="entry name" value="Lipase"/>
    <property type="match status" value="1"/>
</dbReference>
<comment type="caution">
    <text evidence="6">The sequence shown here is derived from an EMBL/GenBank/DDBJ whole genome shotgun (WGS) entry which is preliminary data.</text>
</comment>
<organism evidence="6 7">
    <name type="scientific">Molorchus minor</name>
    <dbReference type="NCBI Taxonomy" id="1323400"/>
    <lineage>
        <taxon>Eukaryota</taxon>
        <taxon>Metazoa</taxon>
        <taxon>Ecdysozoa</taxon>
        <taxon>Arthropoda</taxon>
        <taxon>Hexapoda</taxon>
        <taxon>Insecta</taxon>
        <taxon>Pterygota</taxon>
        <taxon>Neoptera</taxon>
        <taxon>Endopterygota</taxon>
        <taxon>Coleoptera</taxon>
        <taxon>Polyphaga</taxon>
        <taxon>Cucujiformia</taxon>
        <taxon>Chrysomeloidea</taxon>
        <taxon>Cerambycidae</taxon>
        <taxon>Lamiinae</taxon>
        <taxon>Monochamini</taxon>
        <taxon>Molorchus</taxon>
    </lineage>
</organism>
<name>A0ABQ9IZD3_9CUCU</name>
<sequence>MKVDALVMAHGKEYYRSVLPFDVNLADAEKTDIIFTYFNSVSDTGRVLTEETADGIIDKSLPTVLLIHGWTSDDTSPWFNSLKEGYFNLGSYNVIYINWYKAGSKEYYISCANIVPVGKFIAEFLITSSLSLGSVQIVGFSLGAQLASIIGKRVFDSTGEKIGRITALDPAGPGFEKLETTDLKLCDNDAEFVDVVHTNIQHYGYTAPLGHVDFYPNGGEVQPGCHQMEKNDTNCSHHRATVYFAESLWKKSKAQESEFTELEYEVTIKVNDNPKETYFGQHAHKNTRGVFYLETNSEAPFLR</sequence>
<evidence type="ECO:0000313" key="7">
    <source>
        <dbReference type="Proteomes" id="UP001162164"/>
    </source>
</evidence>
<evidence type="ECO:0000313" key="6">
    <source>
        <dbReference type="EMBL" id="KAJ8969602.1"/>
    </source>
</evidence>
<gene>
    <name evidence="6" type="ORF">NQ317_011316</name>
</gene>
<keyword evidence="3" id="KW-0964">Secreted</keyword>
<reference evidence="6" key="1">
    <citation type="journal article" date="2023" name="Insect Mol. Biol.">
        <title>Genome sequencing provides insights into the evolution of gene families encoding plant cell wall-degrading enzymes in longhorned beetles.</title>
        <authorList>
            <person name="Shin N.R."/>
            <person name="Okamura Y."/>
            <person name="Kirsch R."/>
            <person name="Pauchet Y."/>
        </authorList>
    </citation>
    <scope>NUCLEOTIDE SEQUENCE</scope>
    <source>
        <strain evidence="6">MMC_N1</strain>
    </source>
</reference>